<evidence type="ECO:0000313" key="4">
    <source>
        <dbReference type="Proteomes" id="UP001235939"/>
    </source>
</evidence>
<evidence type="ECO:0000313" key="3">
    <source>
        <dbReference type="EMBL" id="UYV60648.1"/>
    </source>
</evidence>
<dbReference type="Gene3D" id="3.30.70.270">
    <property type="match status" value="1"/>
</dbReference>
<proteinExistence type="predicted"/>
<evidence type="ECO:0008006" key="5">
    <source>
        <dbReference type="Google" id="ProtNLM"/>
    </source>
</evidence>
<sequence>MEVMEIYNVILVLAESQDDDKDGGGTFTQKKLTITENLAEEVSQIDLKNTFSIKQTNGVYVNQAAGKKQADANWAERVEASERQSALESELYWKIHKSNKRKGRESPTQPTKVAKAEAIAARPITTTECCFIELSPDFHPVQYMEVLEQMLGKSSIYQLIKMFCILLKAFPEKIIIGNLPIAVKNDDIIVALRPYCKVASMAYKLVTCEGYSWTTGSREAFIFMNEVLKIHQLPVKVAPTAAPICFWSTLEPKQLFAANRSIIHTYGERSLELDLGLGRLFRRPFIIADVGVSIIGADFLRHYGLTVDLRNHLLNDPVSSLHSIGQVSPSPAASIHLTITNSPYSRILRQFPELTSQNLVKSPPRHSVTHHIVTKRLLITAKPRRLPKDKLATAKKEFAFMMEKGICRPSKSPWSSPLHLVPKNDGSLRRPCGDYMKQNAATVPDRYPVPKIMDFASHLYGKKIFSTINLVRAYHHVPVESRDIPKTAVTTRFGLFEFPRMFFGLCNAAQTFQRLINKVLQGLDFAYAYIDDVLIASDSENQHTKCTFGQTSVKFLGFIITNAGISPDPQRVQAIKDIPIPDTVGKLQRFLGSTKIGEADDSNEELTANVKGKSLQIMKAQTFTMELTPSQISRLIFRAPPFLPNDIPLWLSQLEAAFIFANISSDYNFKYTATIVNLDLICVYDIVENPPVSGKYATFKEWLLQQFGWSRQVRTAQVSETKPIADQRL</sequence>
<dbReference type="InterPro" id="IPR000477">
    <property type="entry name" value="RT_dom"/>
</dbReference>
<organism evidence="3 4">
    <name type="scientific">Cordylochernes scorpioides</name>
    <dbReference type="NCBI Taxonomy" id="51811"/>
    <lineage>
        <taxon>Eukaryota</taxon>
        <taxon>Metazoa</taxon>
        <taxon>Ecdysozoa</taxon>
        <taxon>Arthropoda</taxon>
        <taxon>Chelicerata</taxon>
        <taxon>Arachnida</taxon>
        <taxon>Pseudoscorpiones</taxon>
        <taxon>Cheliferoidea</taxon>
        <taxon>Chernetidae</taxon>
        <taxon>Cordylochernes</taxon>
    </lineage>
</organism>
<dbReference type="EMBL" id="CP092863">
    <property type="protein sequence ID" value="UYV60648.1"/>
    <property type="molecule type" value="Genomic_DNA"/>
</dbReference>
<dbReference type="InterPro" id="IPR043502">
    <property type="entry name" value="DNA/RNA_pol_sf"/>
</dbReference>
<accession>A0ABY6JVZ5</accession>
<evidence type="ECO:0000259" key="2">
    <source>
        <dbReference type="Pfam" id="PF23055"/>
    </source>
</evidence>
<dbReference type="InterPro" id="IPR055469">
    <property type="entry name" value="DUF7041"/>
</dbReference>
<dbReference type="SUPFAM" id="SSF56672">
    <property type="entry name" value="DNA/RNA polymerases"/>
    <property type="match status" value="1"/>
</dbReference>
<keyword evidence="4" id="KW-1185">Reference proteome</keyword>
<reference evidence="3 4" key="1">
    <citation type="submission" date="2022-01" db="EMBL/GenBank/DDBJ databases">
        <title>A chromosomal length assembly of Cordylochernes scorpioides.</title>
        <authorList>
            <person name="Zeh D."/>
            <person name="Zeh J."/>
        </authorList>
    </citation>
    <scope>NUCLEOTIDE SEQUENCE [LARGE SCALE GENOMIC DNA]</scope>
    <source>
        <strain evidence="3">IN4F17</strain>
        <tissue evidence="3">Whole Body</tissue>
    </source>
</reference>
<dbReference type="Proteomes" id="UP001235939">
    <property type="component" value="Chromosome 01"/>
</dbReference>
<evidence type="ECO:0000259" key="1">
    <source>
        <dbReference type="Pfam" id="PF00078"/>
    </source>
</evidence>
<dbReference type="InterPro" id="IPR053134">
    <property type="entry name" value="RNA-dir_DNA_polymerase"/>
</dbReference>
<protein>
    <recommendedName>
        <fullName evidence="5">Reverse transcriptase domain-containing protein</fullName>
    </recommendedName>
</protein>
<dbReference type="PANTHER" id="PTHR24559">
    <property type="entry name" value="TRANSPOSON TY3-I GAG-POL POLYPROTEIN"/>
    <property type="match status" value="1"/>
</dbReference>
<name>A0ABY6JVZ5_9ARAC</name>
<dbReference type="PANTHER" id="PTHR24559:SF444">
    <property type="entry name" value="REVERSE TRANSCRIPTASE DOMAIN-CONTAINING PROTEIN"/>
    <property type="match status" value="1"/>
</dbReference>
<dbReference type="InterPro" id="IPR043128">
    <property type="entry name" value="Rev_trsase/Diguanyl_cyclase"/>
</dbReference>
<gene>
    <name evidence="3" type="ORF">LAZ67_1001758</name>
</gene>
<feature type="domain" description="DUF7041" evidence="2">
    <location>
        <begin position="640"/>
        <end position="718"/>
    </location>
</feature>
<dbReference type="CDD" id="cd01647">
    <property type="entry name" value="RT_LTR"/>
    <property type="match status" value="1"/>
</dbReference>
<feature type="domain" description="Reverse transcriptase" evidence="1">
    <location>
        <begin position="421"/>
        <end position="546"/>
    </location>
</feature>
<dbReference type="Gene3D" id="3.10.10.10">
    <property type="entry name" value="HIV Type 1 Reverse Transcriptase, subunit A, domain 1"/>
    <property type="match status" value="1"/>
</dbReference>
<dbReference type="Pfam" id="PF23055">
    <property type="entry name" value="DUF7041"/>
    <property type="match status" value="1"/>
</dbReference>
<dbReference type="Pfam" id="PF00078">
    <property type="entry name" value="RVT_1"/>
    <property type="match status" value="1"/>
</dbReference>